<evidence type="ECO:0000256" key="3">
    <source>
        <dbReference type="ARBA" id="ARBA00022777"/>
    </source>
</evidence>
<dbReference type="EC" id="2.7.14.1" evidence="5"/>
<dbReference type="Gene3D" id="3.30.590.10">
    <property type="entry name" value="Glutamine synthetase/guanido kinase, catalytic domain"/>
    <property type="match status" value="1"/>
</dbReference>
<feature type="binding site" evidence="5 6">
    <location>
        <position position="122"/>
    </location>
    <ligand>
        <name>ATP</name>
        <dbReference type="ChEBI" id="CHEBI:30616"/>
    </ligand>
</feature>
<dbReference type="SUPFAM" id="SSF55931">
    <property type="entry name" value="Glutamine synthetase/guanido kinase"/>
    <property type="match status" value="1"/>
</dbReference>
<dbReference type="PANTHER" id="PTHR11547:SF38">
    <property type="entry name" value="ARGININE KINASE 1-RELATED"/>
    <property type="match status" value="1"/>
</dbReference>
<name>A0A0S7WK16_UNCT6</name>
<dbReference type="CDD" id="cd07930">
    <property type="entry name" value="bacterial_phosphagen_kinase"/>
    <property type="match status" value="1"/>
</dbReference>
<comment type="activity regulation">
    <text evidence="5">Appears to be allosterically activated by the binding of pArg-containing polypeptides to the pArg-binding pocket localized in the C-terminal domain of McsB.</text>
</comment>
<feature type="binding site" evidence="5 6">
    <location>
        <begin position="204"/>
        <end position="209"/>
    </location>
    <ligand>
        <name>ATP</name>
        <dbReference type="ChEBI" id="CHEBI:30616"/>
    </ligand>
</feature>
<dbReference type="InterPro" id="IPR022415">
    <property type="entry name" value="ATP-guanido_PTrfase_AS"/>
</dbReference>
<evidence type="ECO:0000259" key="8">
    <source>
        <dbReference type="PROSITE" id="PS51510"/>
    </source>
</evidence>
<evidence type="ECO:0000256" key="6">
    <source>
        <dbReference type="PROSITE-ProRule" id="PRU00843"/>
    </source>
</evidence>
<dbReference type="InterPro" id="IPR014746">
    <property type="entry name" value="Gln_synth/guanido_kin_cat_dom"/>
</dbReference>
<dbReference type="EMBL" id="LIZT01000019">
    <property type="protein sequence ID" value="KPJ50525.1"/>
    <property type="molecule type" value="Genomic_DNA"/>
</dbReference>
<dbReference type="Pfam" id="PF00217">
    <property type="entry name" value="ATP-gua_Ptrans"/>
    <property type="match status" value="1"/>
</dbReference>
<feature type="short sequence motif" description="RDXXRA motif of the pArg binding pocket involved in allosteric regulation" evidence="5">
    <location>
        <begin position="334"/>
        <end position="339"/>
    </location>
</feature>
<evidence type="ECO:0000313" key="10">
    <source>
        <dbReference type="Proteomes" id="UP000051124"/>
    </source>
</evidence>
<organism evidence="9 10">
    <name type="scientific">candidate division TA06 bacterium DG_26</name>
    <dbReference type="NCBI Taxonomy" id="1703771"/>
    <lineage>
        <taxon>Bacteria</taxon>
        <taxon>Bacteria division TA06</taxon>
    </lineage>
</organism>
<dbReference type="PROSITE" id="PS51510">
    <property type="entry name" value="PHOSPHAGEN_KINASE_C"/>
    <property type="match status" value="1"/>
</dbReference>
<dbReference type="GO" id="GO:1990424">
    <property type="term" value="F:protein arginine kinase activity"/>
    <property type="evidence" value="ECO:0007669"/>
    <property type="project" value="UniProtKB-EC"/>
</dbReference>
<comment type="function">
    <text evidence="5">Catalyzes the specific phosphorylation of arginine residues in proteins.</text>
</comment>
<dbReference type="InterPro" id="IPR000749">
    <property type="entry name" value="ATP-guanido_PTrfase"/>
</dbReference>
<keyword evidence="1 5" id="KW-0808">Transferase</keyword>
<feature type="binding site" evidence="6">
    <location>
        <begin position="173"/>
        <end position="177"/>
    </location>
    <ligand>
        <name>ATP</name>
        <dbReference type="ChEBI" id="CHEBI:30616"/>
    </ligand>
</feature>
<dbReference type="Proteomes" id="UP000051124">
    <property type="component" value="Unassembled WGS sequence"/>
</dbReference>
<sequence length="347" mass="39250">MIENLVKKSAVWLNGKGPHAEVVLSSRVRLARNLVEYPFVHRAKVEQLRKIGTAVKNSLQKVDYLKKANILPLHSLHPLDRHLLVERHLVSYDLIKHTKERVLVLSEDEKLTVIVNEEDHLRLQTFASGLDLSDAYRLIDRVDSDLESELDYAFSDQFGYLTACPTNVGTGMRASVLLHLPALVLTKEINKFLRAVSQLGISVRGLYGEGTEVKGNFFQVSNQVTLGKREEDILAELEKIVKDIIGYETGARETLLKDARAFVEDKIFRAYGIIKNARILTSDEVINLFSAVRLGIGLGMIESVDVGTLNELLIFTQPAHLQRLFGKEMRPDERDIARANYVRERIL</sequence>
<dbReference type="GO" id="GO:0005524">
    <property type="term" value="F:ATP binding"/>
    <property type="evidence" value="ECO:0007669"/>
    <property type="project" value="UniProtKB-UniRule"/>
</dbReference>
<dbReference type="InterPro" id="IPR023660">
    <property type="entry name" value="Arg_Kinase"/>
</dbReference>
<keyword evidence="5" id="KW-0021">Allosteric enzyme</keyword>
<dbReference type="NCBIfam" id="NF002194">
    <property type="entry name" value="PRK01059.1-4"/>
    <property type="match status" value="1"/>
</dbReference>
<dbReference type="GO" id="GO:0005615">
    <property type="term" value="C:extracellular space"/>
    <property type="evidence" value="ECO:0007669"/>
    <property type="project" value="TreeGrafter"/>
</dbReference>
<dbReference type="GO" id="GO:0004111">
    <property type="term" value="F:creatine kinase activity"/>
    <property type="evidence" value="ECO:0007669"/>
    <property type="project" value="InterPro"/>
</dbReference>
<comment type="caution">
    <text evidence="5">Lacks conserved residue(s) required for the propagation of feature annotation.</text>
</comment>
<keyword evidence="4 5" id="KW-0067">ATP-binding</keyword>
<dbReference type="GO" id="GO:0046314">
    <property type="term" value="P:phosphocreatine biosynthetic process"/>
    <property type="evidence" value="ECO:0007669"/>
    <property type="project" value="InterPro"/>
</dbReference>
<feature type="binding site" evidence="5 6">
    <location>
        <position position="88"/>
    </location>
    <ligand>
        <name>ATP</name>
        <dbReference type="ChEBI" id="CHEBI:30616"/>
    </ligand>
</feature>
<keyword evidence="3 5" id="KW-0418">Kinase</keyword>
<feature type="binding site" evidence="5 6">
    <location>
        <begin position="25"/>
        <end position="29"/>
    </location>
    <ligand>
        <name>ATP</name>
        <dbReference type="ChEBI" id="CHEBI:30616"/>
    </ligand>
</feature>
<dbReference type="HAMAP" id="MF_00602">
    <property type="entry name" value="Prot_Arg_kinase"/>
    <property type="match status" value="1"/>
</dbReference>
<dbReference type="InterPro" id="IPR022414">
    <property type="entry name" value="ATP-guanido_PTrfase_cat"/>
</dbReference>
<protein>
    <recommendedName>
        <fullName evidence="5">Protein-arginine kinase</fullName>
        <ecNumber evidence="5">2.7.14.1</ecNumber>
    </recommendedName>
</protein>
<dbReference type="PANTHER" id="PTHR11547">
    <property type="entry name" value="ARGININE OR CREATINE KINASE"/>
    <property type="match status" value="1"/>
</dbReference>
<gene>
    <name evidence="5" type="primary">mcsB</name>
    <name evidence="9" type="ORF">AMJ40_02665</name>
</gene>
<comment type="caution">
    <text evidence="9">The sequence shown here is derived from an EMBL/GenBank/DDBJ whole genome shotgun (WGS) entry which is preliminary data.</text>
</comment>
<comment type="similarity">
    <text evidence="5 6 7">Belongs to the ATP:guanido phosphotransferase family.</text>
</comment>
<dbReference type="PATRIC" id="fig|1703771.3.peg.579"/>
<dbReference type="AlphaFoldDB" id="A0A0S7WK16"/>
<reference evidence="9 10" key="1">
    <citation type="journal article" date="2015" name="Microbiome">
        <title>Genomic resolution of linkages in carbon, nitrogen, and sulfur cycling among widespread estuary sediment bacteria.</title>
        <authorList>
            <person name="Baker B.J."/>
            <person name="Lazar C.S."/>
            <person name="Teske A.P."/>
            <person name="Dick G.J."/>
        </authorList>
    </citation>
    <scope>NUCLEOTIDE SEQUENCE [LARGE SCALE GENOMIC DNA]</scope>
    <source>
        <strain evidence="9">DG_26</strain>
    </source>
</reference>
<evidence type="ECO:0000256" key="7">
    <source>
        <dbReference type="RuleBase" id="RU000505"/>
    </source>
</evidence>
<evidence type="ECO:0000256" key="1">
    <source>
        <dbReference type="ARBA" id="ARBA00022679"/>
    </source>
</evidence>
<comment type="catalytic activity">
    <reaction evidence="5">
        <text>L-arginyl-[protein] + ATP = N(omega)-phospho-L-arginyl-[protein] + ADP + H(+)</text>
        <dbReference type="Rhea" id="RHEA:43384"/>
        <dbReference type="Rhea" id="RHEA-COMP:10532"/>
        <dbReference type="Rhea" id="RHEA-COMP:10533"/>
        <dbReference type="ChEBI" id="CHEBI:15378"/>
        <dbReference type="ChEBI" id="CHEBI:29965"/>
        <dbReference type="ChEBI" id="CHEBI:30616"/>
        <dbReference type="ChEBI" id="CHEBI:83226"/>
        <dbReference type="ChEBI" id="CHEBI:456216"/>
        <dbReference type="EC" id="2.7.14.1"/>
    </reaction>
</comment>
<keyword evidence="2 5" id="KW-0547">Nucleotide-binding</keyword>
<accession>A0A0S7WK16</accession>
<feature type="domain" description="Phosphagen kinase C-terminal" evidence="8">
    <location>
        <begin position="22"/>
        <end position="251"/>
    </location>
</feature>
<evidence type="ECO:0000313" key="9">
    <source>
        <dbReference type="EMBL" id="KPJ50525.1"/>
    </source>
</evidence>
<evidence type="ECO:0000256" key="4">
    <source>
        <dbReference type="ARBA" id="ARBA00022840"/>
    </source>
</evidence>
<dbReference type="PROSITE" id="PS00112">
    <property type="entry name" value="PHOSPHAGEN_KINASE"/>
    <property type="match status" value="1"/>
</dbReference>
<evidence type="ECO:0000256" key="2">
    <source>
        <dbReference type="ARBA" id="ARBA00022741"/>
    </source>
</evidence>
<proteinExistence type="inferred from homology"/>
<evidence type="ECO:0000256" key="5">
    <source>
        <dbReference type="HAMAP-Rule" id="MF_00602"/>
    </source>
</evidence>